<dbReference type="RefSeq" id="WP_146169864.1">
    <property type="nucleotide sequence ID" value="NZ_QBKT01000009.1"/>
</dbReference>
<evidence type="ECO:0000313" key="3">
    <source>
        <dbReference type="Proteomes" id="UP000244090"/>
    </source>
</evidence>
<evidence type="ECO:0000313" key="2">
    <source>
        <dbReference type="EMBL" id="PTX59494.1"/>
    </source>
</evidence>
<gene>
    <name evidence="2" type="ORF">C8N46_10983</name>
</gene>
<comment type="caution">
    <text evidence="2">The sequence shown here is derived from an EMBL/GenBank/DDBJ whole genome shotgun (WGS) entry which is preliminary data.</text>
</comment>
<accession>A0A2T6BTW3</accession>
<dbReference type="Proteomes" id="UP000244090">
    <property type="component" value="Unassembled WGS sequence"/>
</dbReference>
<keyword evidence="1" id="KW-0472">Membrane</keyword>
<evidence type="ECO:0000256" key="1">
    <source>
        <dbReference type="SAM" id="Phobius"/>
    </source>
</evidence>
<protein>
    <submittedName>
        <fullName evidence="2">Uncharacterized protein</fullName>
    </submittedName>
</protein>
<organism evidence="2 3">
    <name type="scientific">Kordia periserrulae</name>
    <dbReference type="NCBI Taxonomy" id="701523"/>
    <lineage>
        <taxon>Bacteria</taxon>
        <taxon>Pseudomonadati</taxon>
        <taxon>Bacteroidota</taxon>
        <taxon>Flavobacteriia</taxon>
        <taxon>Flavobacteriales</taxon>
        <taxon>Flavobacteriaceae</taxon>
        <taxon>Kordia</taxon>
    </lineage>
</organism>
<keyword evidence="1" id="KW-0812">Transmembrane</keyword>
<dbReference type="EMBL" id="QBKT01000009">
    <property type="protein sequence ID" value="PTX59494.1"/>
    <property type="molecule type" value="Genomic_DNA"/>
</dbReference>
<sequence length="133" mass="14733">MNLSKKSKIFLSILALLVVGGIAGYFYLYQSHTSINDMEIVYTGSAEEFQNKMEANADAWSKAGDKVIELTGTITAKDLKGISVEGSFYFQLEDGTSTDNLQEDQKIQIKGRIIGYDDLLGELKLDKAIILKK</sequence>
<keyword evidence="1" id="KW-1133">Transmembrane helix</keyword>
<proteinExistence type="predicted"/>
<feature type="transmembrane region" description="Helical" evidence="1">
    <location>
        <begin position="9"/>
        <end position="28"/>
    </location>
</feature>
<reference evidence="2 3" key="1">
    <citation type="submission" date="2018-04" db="EMBL/GenBank/DDBJ databases">
        <title>Genomic Encyclopedia of Archaeal and Bacterial Type Strains, Phase II (KMG-II): from individual species to whole genera.</title>
        <authorList>
            <person name="Goeker M."/>
        </authorList>
    </citation>
    <scope>NUCLEOTIDE SEQUENCE [LARGE SCALE GENOMIC DNA]</scope>
    <source>
        <strain evidence="2 3">DSM 25731</strain>
    </source>
</reference>
<dbReference type="AlphaFoldDB" id="A0A2T6BTW3"/>
<keyword evidence="3" id="KW-1185">Reference proteome</keyword>
<name>A0A2T6BTW3_9FLAO</name>
<dbReference type="OrthoDB" id="1449127at2"/>